<organism evidence="1 2">
    <name type="scientific">Linnemannia gamsii</name>
    <dbReference type="NCBI Taxonomy" id="64522"/>
    <lineage>
        <taxon>Eukaryota</taxon>
        <taxon>Fungi</taxon>
        <taxon>Fungi incertae sedis</taxon>
        <taxon>Mucoromycota</taxon>
        <taxon>Mortierellomycotina</taxon>
        <taxon>Mortierellomycetes</taxon>
        <taxon>Mortierellales</taxon>
        <taxon>Mortierellaceae</taxon>
        <taxon>Linnemannia</taxon>
    </lineage>
</organism>
<dbReference type="Gene3D" id="3.80.10.10">
    <property type="entry name" value="Ribonuclease Inhibitor"/>
    <property type="match status" value="1"/>
</dbReference>
<dbReference type="AlphaFoldDB" id="A0A9P6R412"/>
<gene>
    <name evidence="1" type="ORF">BGZ97_012280</name>
</gene>
<evidence type="ECO:0008006" key="3">
    <source>
        <dbReference type="Google" id="ProtNLM"/>
    </source>
</evidence>
<sequence>MFAFDIPEIRDYVAQFLNTRQLGSAMLVCRDWHATFLPFLYRSTSVIARSKKNPTLETVKKYAHLIQALRISGFTDSLEYYTVPCSNLHTLTLDGNCGMGFSGISSSSTSTNTLIRSTAHGTGLRNTPSLNGGIGGGNDLLNKAFVASEFSSTVADLILRNRGLVHVILLDQPCISSPKLWNALAASPRLSSLQLNNCTIHPAHIYAFWEACSKTETLRLLRLDLPVGERYYPPIKSRPLSDHDLLLPTAQEPSFSKLAPPPSPPSAIATLMESSLSLNESHIPPFSLAKNENNNNDRDKGNNKALFPRLQVLQMSGISDGLRIISQAPLLRSWRWFLGNEPFPSHDIEFTLPRLKPFAFFRDLDTQTQDLDDTHIENLLDRMTDARNVNLSWTGFGPKSFQVLMTRHTMTLRSLRLSCAQVQSKQIQVLLTSCPGLELFDANVLFGTELVRYGAPTKVGSDNNEVDFTSPYYEYDMSVSACMGTGTGTLLGDDWVCLGLKTLMLNFALGGRNIHLKDTSPESQAAMEKQHDLEQEHTFRQLARLTQLETLQMVNSTGEKPFVQGVNLNLRKKGGRLEDLASLTRLKMINFAGTRQLLDEEELDWMWEHWPRLSFIMGVFNQQSTTVNARVFAAYQDRQRKG</sequence>
<accession>A0A9P6R412</accession>
<reference evidence="1" key="1">
    <citation type="journal article" date="2020" name="Fungal Divers.">
        <title>Resolving the Mortierellaceae phylogeny through synthesis of multi-gene phylogenetics and phylogenomics.</title>
        <authorList>
            <person name="Vandepol N."/>
            <person name="Liber J."/>
            <person name="Desiro A."/>
            <person name="Na H."/>
            <person name="Kennedy M."/>
            <person name="Barry K."/>
            <person name="Grigoriev I.V."/>
            <person name="Miller A.N."/>
            <person name="O'Donnell K."/>
            <person name="Stajich J.E."/>
            <person name="Bonito G."/>
        </authorList>
    </citation>
    <scope>NUCLEOTIDE SEQUENCE</scope>
    <source>
        <strain evidence="1">NVP60</strain>
    </source>
</reference>
<proteinExistence type="predicted"/>
<keyword evidence="2" id="KW-1185">Reference proteome</keyword>
<evidence type="ECO:0000313" key="1">
    <source>
        <dbReference type="EMBL" id="KAG0310836.1"/>
    </source>
</evidence>
<comment type="caution">
    <text evidence="1">The sequence shown here is derived from an EMBL/GenBank/DDBJ whole genome shotgun (WGS) entry which is preliminary data.</text>
</comment>
<name>A0A9P6R412_9FUNG</name>
<dbReference type="OrthoDB" id="2347616at2759"/>
<dbReference type="EMBL" id="JAAAIN010000789">
    <property type="protein sequence ID" value="KAG0310836.1"/>
    <property type="molecule type" value="Genomic_DNA"/>
</dbReference>
<protein>
    <recommendedName>
        <fullName evidence="3">F-box domain-containing protein</fullName>
    </recommendedName>
</protein>
<dbReference type="Proteomes" id="UP000823405">
    <property type="component" value="Unassembled WGS sequence"/>
</dbReference>
<dbReference type="InterPro" id="IPR032675">
    <property type="entry name" value="LRR_dom_sf"/>
</dbReference>
<evidence type="ECO:0000313" key="2">
    <source>
        <dbReference type="Proteomes" id="UP000823405"/>
    </source>
</evidence>
<dbReference type="SUPFAM" id="SSF52047">
    <property type="entry name" value="RNI-like"/>
    <property type="match status" value="1"/>
</dbReference>